<dbReference type="GeneID" id="38780011"/>
<comment type="caution">
    <text evidence="12">The sequence shown here is derived from an EMBL/GenBank/DDBJ whole genome shotgun (WGS) entry which is preliminary data.</text>
</comment>
<feature type="compositionally biased region" description="Low complexity" evidence="10">
    <location>
        <begin position="366"/>
        <end position="375"/>
    </location>
</feature>
<feature type="compositionally biased region" description="Low complexity" evidence="10">
    <location>
        <begin position="520"/>
        <end position="558"/>
    </location>
</feature>
<feature type="compositionally biased region" description="Basic and acidic residues" evidence="10">
    <location>
        <begin position="125"/>
        <end position="138"/>
    </location>
</feature>
<feature type="compositionally biased region" description="Polar residues" evidence="10">
    <location>
        <begin position="92"/>
        <end position="101"/>
    </location>
</feature>
<feature type="region of interest" description="Disordered" evidence="10">
    <location>
        <begin position="79"/>
        <end position="163"/>
    </location>
</feature>
<keyword evidence="2" id="KW-0479">Metal-binding</keyword>
<feature type="domain" description="C2H2-type" evidence="11">
    <location>
        <begin position="59"/>
        <end position="88"/>
    </location>
</feature>
<dbReference type="InterPro" id="IPR013087">
    <property type="entry name" value="Znf_C2H2_type"/>
</dbReference>
<reference evidence="12 13" key="1">
    <citation type="journal article" date="2018" name="Sci. Rep.">
        <title>Genome sequence of the cauliflower mushroom Sparassis crispa (Hanabiratake) and its association with beneficial usage.</title>
        <authorList>
            <person name="Kiyama R."/>
            <person name="Furutani Y."/>
            <person name="Kawaguchi K."/>
            <person name="Nakanishi T."/>
        </authorList>
    </citation>
    <scope>NUCLEOTIDE SEQUENCE [LARGE SCALE GENOMIC DNA]</scope>
</reference>
<dbReference type="OrthoDB" id="654211at2759"/>
<dbReference type="Pfam" id="PF00096">
    <property type="entry name" value="zf-C2H2"/>
    <property type="match status" value="2"/>
</dbReference>
<evidence type="ECO:0000256" key="3">
    <source>
        <dbReference type="ARBA" id="ARBA00022737"/>
    </source>
</evidence>
<dbReference type="SMART" id="SM00355">
    <property type="entry name" value="ZnF_C2H2"/>
    <property type="match status" value="2"/>
</dbReference>
<dbReference type="GO" id="GO:0005634">
    <property type="term" value="C:nucleus"/>
    <property type="evidence" value="ECO:0007669"/>
    <property type="project" value="UniProtKB-SubCell"/>
</dbReference>
<keyword evidence="6" id="KW-0805">Transcription regulation</keyword>
<evidence type="ECO:0000256" key="7">
    <source>
        <dbReference type="ARBA" id="ARBA00023163"/>
    </source>
</evidence>
<dbReference type="InterPro" id="IPR051007">
    <property type="entry name" value="creA/MIG_C2H2-ZnF"/>
</dbReference>
<evidence type="ECO:0000313" key="13">
    <source>
        <dbReference type="Proteomes" id="UP000287166"/>
    </source>
</evidence>
<evidence type="ECO:0000259" key="11">
    <source>
        <dbReference type="PROSITE" id="PS50157"/>
    </source>
</evidence>
<dbReference type="AlphaFoldDB" id="A0A401GMW9"/>
<comment type="subcellular location">
    <subcellularLocation>
        <location evidence="1">Nucleus</location>
    </subcellularLocation>
</comment>
<evidence type="ECO:0000256" key="1">
    <source>
        <dbReference type="ARBA" id="ARBA00004123"/>
    </source>
</evidence>
<dbReference type="FunFam" id="3.30.160.60:FF:000125">
    <property type="entry name" value="Putative zinc finger protein 143"/>
    <property type="match status" value="2"/>
</dbReference>
<dbReference type="RefSeq" id="XP_027614007.1">
    <property type="nucleotide sequence ID" value="XM_027758206.1"/>
</dbReference>
<evidence type="ECO:0000313" key="12">
    <source>
        <dbReference type="EMBL" id="GBE83094.1"/>
    </source>
</evidence>
<dbReference type="GO" id="GO:0000433">
    <property type="term" value="P:carbon catabolite repression of transcription from RNA polymerase II promoter by glucose"/>
    <property type="evidence" value="ECO:0007669"/>
    <property type="project" value="TreeGrafter"/>
</dbReference>
<evidence type="ECO:0000256" key="5">
    <source>
        <dbReference type="ARBA" id="ARBA00022833"/>
    </source>
</evidence>
<keyword evidence="8" id="KW-0539">Nucleus</keyword>
<name>A0A401GMW9_9APHY</name>
<dbReference type="PROSITE" id="PS00028">
    <property type="entry name" value="ZINC_FINGER_C2H2_1"/>
    <property type="match status" value="2"/>
</dbReference>
<dbReference type="InParanoid" id="A0A401GMW9"/>
<keyword evidence="3" id="KW-0677">Repeat</keyword>
<gene>
    <name evidence="12" type="ORF">SCP_0501400</name>
</gene>
<keyword evidence="5" id="KW-0862">Zinc</keyword>
<feature type="region of interest" description="Disordered" evidence="10">
    <location>
        <begin position="329"/>
        <end position="379"/>
    </location>
</feature>
<dbReference type="PROSITE" id="PS50157">
    <property type="entry name" value="ZINC_FINGER_C2H2_2"/>
    <property type="match status" value="2"/>
</dbReference>
<evidence type="ECO:0000256" key="9">
    <source>
        <dbReference type="PROSITE-ProRule" id="PRU00042"/>
    </source>
</evidence>
<dbReference type="EMBL" id="BFAD01000005">
    <property type="protein sequence ID" value="GBE83094.1"/>
    <property type="molecule type" value="Genomic_DNA"/>
</dbReference>
<dbReference type="InterPro" id="IPR036236">
    <property type="entry name" value="Znf_C2H2_sf"/>
</dbReference>
<dbReference type="GO" id="GO:0008270">
    <property type="term" value="F:zinc ion binding"/>
    <property type="evidence" value="ECO:0007669"/>
    <property type="project" value="UniProtKB-KW"/>
</dbReference>
<dbReference type="SUPFAM" id="SSF57667">
    <property type="entry name" value="beta-beta-alpha zinc fingers"/>
    <property type="match status" value="1"/>
</dbReference>
<feature type="compositionally biased region" description="Low complexity" evidence="10">
    <location>
        <begin position="638"/>
        <end position="656"/>
    </location>
</feature>
<keyword evidence="7" id="KW-0804">Transcription</keyword>
<dbReference type="GO" id="GO:0000981">
    <property type="term" value="F:DNA-binding transcription factor activity, RNA polymerase II-specific"/>
    <property type="evidence" value="ECO:0007669"/>
    <property type="project" value="UniProtKB-ARBA"/>
</dbReference>
<feature type="compositionally biased region" description="Basic residues" evidence="10">
    <location>
        <begin position="343"/>
        <end position="359"/>
    </location>
</feature>
<keyword evidence="13" id="KW-1185">Reference proteome</keyword>
<feature type="domain" description="C2H2-type" evidence="11">
    <location>
        <begin position="29"/>
        <end position="58"/>
    </location>
</feature>
<dbReference type="GO" id="GO:0000978">
    <property type="term" value="F:RNA polymerase II cis-regulatory region sequence-specific DNA binding"/>
    <property type="evidence" value="ECO:0007669"/>
    <property type="project" value="TreeGrafter"/>
</dbReference>
<evidence type="ECO:0000256" key="6">
    <source>
        <dbReference type="ARBA" id="ARBA00023015"/>
    </source>
</evidence>
<evidence type="ECO:0000256" key="2">
    <source>
        <dbReference type="ARBA" id="ARBA00022723"/>
    </source>
</evidence>
<accession>A0A401GMW9</accession>
<dbReference type="GO" id="GO:0005737">
    <property type="term" value="C:cytoplasm"/>
    <property type="evidence" value="ECO:0007669"/>
    <property type="project" value="TreeGrafter"/>
</dbReference>
<evidence type="ECO:0000256" key="8">
    <source>
        <dbReference type="ARBA" id="ARBA00023242"/>
    </source>
</evidence>
<evidence type="ECO:0000256" key="4">
    <source>
        <dbReference type="ARBA" id="ARBA00022771"/>
    </source>
</evidence>
<dbReference type="PANTHER" id="PTHR47428">
    <property type="entry name" value="REGULATORY PROTEIN MIG1-RELATED"/>
    <property type="match status" value="1"/>
</dbReference>
<dbReference type="STRING" id="139825.A0A401GMW9"/>
<organism evidence="12 13">
    <name type="scientific">Sparassis crispa</name>
    <dbReference type="NCBI Taxonomy" id="139825"/>
    <lineage>
        <taxon>Eukaryota</taxon>
        <taxon>Fungi</taxon>
        <taxon>Dikarya</taxon>
        <taxon>Basidiomycota</taxon>
        <taxon>Agaricomycotina</taxon>
        <taxon>Agaricomycetes</taxon>
        <taxon>Polyporales</taxon>
        <taxon>Sparassidaceae</taxon>
        <taxon>Sparassis</taxon>
    </lineage>
</organism>
<keyword evidence="4 9" id="KW-0863">Zinc-finger</keyword>
<feature type="region of interest" description="Disordered" evidence="10">
    <location>
        <begin position="505"/>
        <end position="660"/>
    </location>
</feature>
<sequence>MHPSSTAPMDVAAQSPPPPPHEKVVARPYKCPYPLCGRAFSRLEHQTRHIRTHTGEKPFECTFRGCEKRFSRSDELTRHSRIHNNHNHDNNSSAPSGSGTRTKAKAKVEHDVEDSMEVEVPRASGRSDVELERARDSNFRVQKKARSRANSDDEDESYGRPTALYPSDMQAVEQPMYAMRRIRSADHSFPLSANPNAFTTLSSVAVEELYALERTEALRRAEYELRHTEALRRAEYEARHAEMLSLHGRLSKSASTTPITTPFYPTSHGDDGGYFGTSRERERVYDDDQPIEMRSGHRERRMSASSTRREQHTHVPGHVVDAAYPHLRHSQAHPHPHGSWSHPYHHPAHAPPAPHRHAHVTHEDSPSPISSDSDSLQAAHSPLNGLATAVQTPYVKPPAAEFSFTPSTSPFLGGLRTLNIHSGAPSRAPSPFRLPPPGLDPLEDFSMYEARMRERRTSIAGSPPSGGISGRMAKRGSAGDLVAYAPFGGDHHALAHSASTGSGFQVPYAGERTLPPLPTPQLSSGPSSSGSSPRSHTHPLAVGSASSSRAPSPQARLAHPVREPNPGPAHHHHLAHSVRVAFGMTPIHPRGGAGKNPPPPPAHYAHDMAPPPDFASAASVPGSRSCSPPITLPPIKLRSSPSSPTRRAASEGVAEASVEKTNLERGKVELPGFSELAAASGYRRPSVTAVEASP</sequence>
<evidence type="ECO:0000256" key="10">
    <source>
        <dbReference type="SAM" id="MobiDB-lite"/>
    </source>
</evidence>
<protein>
    <recommendedName>
        <fullName evidence="11">C2H2-type domain-containing protein</fullName>
    </recommendedName>
</protein>
<dbReference type="PANTHER" id="PTHR47428:SF1">
    <property type="entry name" value="REGULATORY PROTEIN MIG1-RELATED"/>
    <property type="match status" value="1"/>
</dbReference>
<feature type="region of interest" description="Disordered" evidence="10">
    <location>
        <begin position="285"/>
        <end position="316"/>
    </location>
</feature>
<dbReference type="Proteomes" id="UP000287166">
    <property type="component" value="Unassembled WGS sequence"/>
</dbReference>
<feature type="region of interest" description="Disordered" evidence="10">
    <location>
        <begin position="1"/>
        <end position="23"/>
    </location>
</feature>
<proteinExistence type="predicted"/>
<dbReference type="Gene3D" id="3.30.160.60">
    <property type="entry name" value="Classic Zinc Finger"/>
    <property type="match status" value="2"/>
</dbReference>